<keyword evidence="13 19" id="KW-1133">Transmembrane helix</keyword>
<keyword evidence="15 19" id="KW-0472">Membrane</keyword>
<feature type="transmembrane region" description="Helical" evidence="19">
    <location>
        <begin position="145"/>
        <end position="164"/>
    </location>
</feature>
<keyword evidence="11 18" id="KW-0812">Transmembrane</keyword>
<proteinExistence type="inferred from homology"/>
<evidence type="ECO:0000313" key="21">
    <source>
        <dbReference type="Proteomes" id="UP000779049"/>
    </source>
</evidence>
<evidence type="ECO:0000313" key="20">
    <source>
        <dbReference type="EMBL" id="MBY0759831.1"/>
    </source>
</evidence>
<evidence type="ECO:0000256" key="13">
    <source>
        <dbReference type="ARBA" id="ARBA00022989"/>
    </source>
</evidence>
<evidence type="ECO:0000256" key="11">
    <source>
        <dbReference type="ARBA" id="ARBA00022692"/>
    </source>
</evidence>
<protein>
    <recommendedName>
        <fullName evidence="7 18">Phosphatidate cytidylyltransferase</fullName>
        <ecNumber evidence="6 18">2.7.7.41</ecNumber>
    </recommendedName>
</protein>
<evidence type="ECO:0000256" key="15">
    <source>
        <dbReference type="ARBA" id="ARBA00023136"/>
    </source>
</evidence>
<evidence type="ECO:0000256" key="9">
    <source>
        <dbReference type="ARBA" id="ARBA00022516"/>
    </source>
</evidence>
<evidence type="ECO:0000256" key="1">
    <source>
        <dbReference type="ARBA" id="ARBA00001698"/>
    </source>
</evidence>
<gene>
    <name evidence="20" type="ORF">FLB61_12230</name>
</gene>
<evidence type="ECO:0000256" key="4">
    <source>
        <dbReference type="ARBA" id="ARBA00005189"/>
    </source>
</evidence>
<feature type="transmembrane region" description="Helical" evidence="19">
    <location>
        <begin position="185"/>
        <end position="203"/>
    </location>
</feature>
<evidence type="ECO:0000256" key="8">
    <source>
        <dbReference type="ARBA" id="ARBA00022475"/>
    </source>
</evidence>
<feature type="transmembrane region" description="Helical" evidence="19">
    <location>
        <begin position="113"/>
        <end position="133"/>
    </location>
</feature>
<accession>A0ABS7L9R8</accession>
<dbReference type="PROSITE" id="PS01315">
    <property type="entry name" value="CDS"/>
    <property type="match status" value="1"/>
</dbReference>
<keyword evidence="10 18" id="KW-0808">Transferase</keyword>
<comment type="similarity">
    <text evidence="5 18">Belongs to the CDS family.</text>
</comment>
<evidence type="ECO:0000256" key="6">
    <source>
        <dbReference type="ARBA" id="ARBA00012487"/>
    </source>
</evidence>
<evidence type="ECO:0000256" key="10">
    <source>
        <dbReference type="ARBA" id="ARBA00022679"/>
    </source>
</evidence>
<evidence type="ECO:0000256" key="17">
    <source>
        <dbReference type="ARBA" id="ARBA00023264"/>
    </source>
</evidence>
<evidence type="ECO:0000256" key="12">
    <source>
        <dbReference type="ARBA" id="ARBA00022695"/>
    </source>
</evidence>
<dbReference type="EC" id="2.7.7.41" evidence="6 18"/>
<evidence type="ECO:0000256" key="18">
    <source>
        <dbReference type="RuleBase" id="RU003938"/>
    </source>
</evidence>
<dbReference type="PANTHER" id="PTHR46382:SF1">
    <property type="entry name" value="PHOSPHATIDATE CYTIDYLYLTRANSFERASE"/>
    <property type="match status" value="1"/>
</dbReference>
<keyword evidence="16" id="KW-0594">Phospholipid biosynthesis</keyword>
<dbReference type="EMBL" id="VIRV01000028">
    <property type="protein sequence ID" value="MBY0759831.1"/>
    <property type="molecule type" value="Genomic_DNA"/>
</dbReference>
<dbReference type="Proteomes" id="UP000779049">
    <property type="component" value="Unassembled WGS sequence"/>
</dbReference>
<keyword evidence="12 18" id="KW-0548">Nucleotidyltransferase</keyword>
<keyword evidence="14" id="KW-0443">Lipid metabolism</keyword>
<dbReference type="RefSeq" id="WP_221920357.1">
    <property type="nucleotide sequence ID" value="NZ_CP173660.1"/>
</dbReference>
<name>A0ABS7L9R8_9FIRM</name>
<dbReference type="Pfam" id="PF01148">
    <property type="entry name" value="CTP_transf_1"/>
    <property type="match status" value="1"/>
</dbReference>
<comment type="subcellular location">
    <subcellularLocation>
        <location evidence="2">Cell membrane</location>
        <topology evidence="2">Multi-pass membrane protein</topology>
    </subcellularLocation>
</comment>
<evidence type="ECO:0000256" key="5">
    <source>
        <dbReference type="ARBA" id="ARBA00010185"/>
    </source>
</evidence>
<keyword evidence="8" id="KW-1003">Cell membrane</keyword>
<evidence type="ECO:0000256" key="2">
    <source>
        <dbReference type="ARBA" id="ARBA00004651"/>
    </source>
</evidence>
<feature type="transmembrane region" description="Helical" evidence="19">
    <location>
        <begin position="88"/>
        <end position="106"/>
    </location>
</feature>
<evidence type="ECO:0000256" key="19">
    <source>
        <dbReference type="SAM" id="Phobius"/>
    </source>
</evidence>
<comment type="catalytic activity">
    <reaction evidence="1 18">
        <text>a 1,2-diacyl-sn-glycero-3-phosphate + CTP + H(+) = a CDP-1,2-diacyl-sn-glycerol + diphosphate</text>
        <dbReference type="Rhea" id="RHEA:16229"/>
        <dbReference type="ChEBI" id="CHEBI:15378"/>
        <dbReference type="ChEBI" id="CHEBI:33019"/>
        <dbReference type="ChEBI" id="CHEBI:37563"/>
        <dbReference type="ChEBI" id="CHEBI:58332"/>
        <dbReference type="ChEBI" id="CHEBI:58608"/>
        <dbReference type="EC" id="2.7.7.41"/>
    </reaction>
</comment>
<comment type="caution">
    <text evidence="20">The sequence shown here is derived from an EMBL/GenBank/DDBJ whole genome shotgun (WGS) entry which is preliminary data.</text>
</comment>
<evidence type="ECO:0000256" key="16">
    <source>
        <dbReference type="ARBA" id="ARBA00023209"/>
    </source>
</evidence>
<dbReference type="PANTHER" id="PTHR46382">
    <property type="entry name" value="PHOSPHATIDATE CYTIDYLYLTRANSFERASE"/>
    <property type="match status" value="1"/>
</dbReference>
<organism evidence="20 21">
    <name type="scientific">Sellimonas caecigallum</name>
    <dbReference type="NCBI Taxonomy" id="2592333"/>
    <lineage>
        <taxon>Bacteria</taxon>
        <taxon>Bacillati</taxon>
        <taxon>Bacillota</taxon>
        <taxon>Clostridia</taxon>
        <taxon>Lachnospirales</taxon>
        <taxon>Lachnospiraceae</taxon>
        <taxon>Sellimonas</taxon>
    </lineage>
</organism>
<sequence>MFKTRLLSGILLVIIALATIIPGNDILFALLLLVSLIGMSELYKVMNVHKNLLGITGYLAAAAYYVLIRFQFTGTGGNAALDAIEEQGLGFLIIIFLIVLMAVYVFSYPKYVANQVMTVFFGVFYVAVMLSYVYQARMIPEEGAFLVWLVFLCSWGCDTCAYCVGMLIGKHKMAPKLSPKKSVEGGIGGVVGAALLGALYALAVNKWGGASVSPALYAVICAAGGLISMVGDLAASAIKRNHDIKDYGKLIPGHGGILDRFDSVIFTAPIIYYLGVMFV</sequence>
<comment type="pathway">
    <text evidence="3 18">Phospholipid metabolism; CDP-diacylglycerol biosynthesis; CDP-diacylglycerol from sn-glycerol 3-phosphate: step 3/3.</text>
</comment>
<evidence type="ECO:0000256" key="7">
    <source>
        <dbReference type="ARBA" id="ARBA00019373"/>
    </source>
</evidence>
<reference evidence="20 21" key="1">
    <citation type="journal article" date="2020" name="New Microbes New Infect">
        <title>Sellimonas caecigallum sp. nov., description and genome sequence of a new member of the Sellimonas genus isolated from the cecum of feral chicken.</title>
        <authorList>
            <person name="Wongkuna S."/>
            <person name="Ghimire S."/>
            <person name="Antony L."/>
            <person name="Chankhamhaengdecha S."/>
            <person name="Janvilisri T."/>
            <person name="Scaria J."/>
        </authorList>
    </citation>
    <scope>NUCLEOTIDE SEQUENCE [LARGE SCALE GENOMIC DNA]</scope>
    <source>
        <strain evidence="20 21">SW451</strain>
    </source>
</reference>
<keyword evidence="9" id="KW-0444">Lipid biosynthesis</keyword>
<dbReference type="GO" id="GO:0016779">
    <property type="term" value="F:nucleotidyltransferase activity"/>
    <property type="evidence" value="ECO:0007669"/>
    <property type="project" value="UniProtKB-KW"/>
</dbReference>
<evidence type="ECO:0000256" key="3">
    <source>
        <dbReference type="ARBA" id="ARBA00005119"/>
    </source>
</evidence>
<evidence type="ECO:0000256" key="14">
    <source>
        <dbReference type="ARBA" id="ARBA00023098"/>
    </source>
</evidence>
<keyword evidence="21" id="KW-1185">Reference proteome</keyword>
<comment type="pathway">
    <text evidence="4">Lipid metabolism.</text>
</comment>
<keyword evidence="17" id="KW-1208">Phospholipid metabolism</keyword>
<feature type="transmembrane region" description="Helical" evidence="19">
    <location>
        <begin position="215"/>
        <end position="235"/>
    </location>
</feature>
<dbReference type="InterPro" id="IPR000374">
    <property type="entry name" value="PC_trans"/>
</dbReference>
<feature type="transmembrane region" description="Helical" evidence="19">
    <location>
        <begin position="52"/>
        <end position="68"/>
    </location>
</feature>